<name>A0A0N8SSX7_PSESX</name>
<proteinExistence type="predicted"/>
<protein>
    <submittedName>
        <fullName evidence="1">Uncharacterized protein</fullName>
    </submittedName>
</protein>
<sequence length="79" mass="8544">MALASKIRIAAIFDQLRVLRESVTDRETIESEVASLRGSQTMDVKGAVHLSFTNLQAQICAMKETPASIAEATGEIPIL</sequence>
<gene>
    <name evidence="1" type="ORF">ALO94_01605</name>
</gene>
<dbReference type="Proteomes" id="UP000050384">
    <property type="component" value="Unassembled WGS sequence"/>
</dbReference>
<comment type="caution">
    <text evidence="1">The sequence shown here is derived from an EMBL/GenBank/DDBJ whole genome shotgun (WGS) entry which is preliminary data.</text>
</comment>
<dbReference type="EMBL" id="LJRI01001623">
    <property type="protein sequence ID" value="KPY56024.1"/>
    <property type="molecule type" value="Genomic_DNA"/>
</dbReference>
<evidence type="ECO:0000313" key="2">
    <source>
        <dbReference type="Proteomes" id="UP000050384"/>
    </source>
</evidence>
<reference evidence="1 2" key="1">
    <citation type="submission" date="2015-09" db="EMBL/GenBank/DDBJ databases">
        <title>Genome announcement of multiple Pseudomonas syringae strains.</title>
        <authorList>
            <person name="Thakur S."/>
            <person name="Wang P.W."/>
            <person name="Gong Y."/>
            <person name="Weir B.S."/>
            <person name="Guttman D.S."/>
        </authorList>
    </citation>
    <scope>NUCLEOTIDE SEQUENCE [LARGE SCALE GENOMIC DNA]</scope>
    <source>
        <strain evidence="1 2">ICMP16929</strain>
    </source>
</reference>
<evidence type="ECO:0000313" key="1">
    <source>
        <dbReference type="EMBL" id="KPY56024.1"/>
    </source>
</evidence>
<dbReference type="AlphaFoldDB" id="A0A0N8SSX7"/>
<accession>A0A0N8SSX7</accession>
<organism evidence="1 2">
    <name type="scientific">Pseudomonas syringae pv. spinaceae</name>
    <dbReference type="NCBI Taxonomy" id="264459"/>
    <lineage>
        <taxon>Bacteria</taxon>
        <taxon>Pseudomonadati</taxon>
        <taxon>Pseudomonadota</taxon>
        <taxon>Gammaproteobacteria</taxon>
        <taxon>Pseudomonadales</taxon>
        <taxon>Pseudomonadaceae</taxon>
        <taxon>Pseudomonas</taxon>
        <taxon>Pseudomonas syringae</taxon>
    </lineage>
</organism>
<dbReference type="PATRIC" id="fig|264459.3.peg.2913"/>